<keyword evidence="3" id="KW-1185">Reference proteome</keyword>
<dbReference type="Proteomes" id="UP000655830">
    <property type="component" value="Unassembled WGS sequence"/>
</dbReference>
<evidence type="ECO:0000313" key="2">
    <source>
        <dbReference type="EMBL" id="MBC8581318.1"/>
    </source>
</evidence>
<dbReference type="Gene3D" id="1.25.40.10">
    <property type="entry name" value="Tetratricopeptide repeat domain"/>
    <property type="match status" value="1"/>
</dbReference>
<dbReference type="CDD" id="cd00093">
    <property type="entry name" value="HTH_XRE"/>
    <property type="match status" value="1"/>
</dbReference>
<dbReference type="RefSeq" id="WP_249334171.1">
    <property type="nucleotide sequence ID" value="NZ_JACRSY010000045.1"/>
</dbReference>
<dbReference type="InterPro" id="IPR001387">
    <property type="entry name" value="Cro/C1-type_HTH"/>
</dbReference>
<dbReference type="GO" id="GO:0003677">
    <property type="term" value="F:DNA binding"/>
    <property type="evidence" value="ECO:0007669"/>
    <property type="project" value="InterPro"/>
</dbReference>
<dbReference type="InterPro" id="IPR010982">
    <property type="entry name" value="Lambda_DNA-bd_dom_sf"/>
</dbReference>
<evidence type="ECO:0000259" key="1">
    <source>
        <dbReference type="PROSITE" id="PS50943"/>
    </source>
</evidence>
<dbReference type="PROSITE" id="PS50943">
    <property type="entry name" value="HTH_CROC1"/>
    <property type="match status" value="1"/>
</dbReference>
<dbReference type="AlphaFoldDB" id="A0A926IFW8"/>
<dbReference type="InterPro" id="IPR011990">
    <property type="entry name" value="TPR-like_helical_dom_sf"/>
</dbReference>
<proteinExistence type="predicted"/>
<dbReference type="Pfam" id="PF01381">
    <property type="entry name" value="HTH_3"/>
    <property type="match status" value="1"/>
</dbReference>
<feature type="domain" description="HTH cro/C1-type" evidence="1">
    <location>
        <begin position="12"/>
        <end position="66"/>
    </location>
</feature>
<accession>A0A926IFW8</accession>
<reference evidence="2" key="1">
    <citation type="submission" date="2020-08" db="EMBL/GenBank/DDBJ databases">
        <title>Genome public.</title>
        <authorList>
            <person name="Liu C."/>
            <person name="Sun Q."/>
        </authorList>
    </citation>
    <scope>NUCLEOTIDE SEQUENCE</scope>
    <source>
        <strain evidence="2">NSJ-12</strain>
    </source>
</reference>
<protein>
    <submittedName>
        <fullName evidence="2">Helix-turn-helix transcriptional regulator</fullName>
    </submittedName>
</protein>
<sequence length="308" mass="36299">MYYNLKGFGEALKEIRHTLHLTQKDISLKVSINLETLRKIENGLVLPKQETLDLLSSALNMDIAELFLTYRMDHYDELEDLKRELDFHLDSNNYALLQEDLIQFKKLATHNMNQFFRNQVLQLIALIEGVLLGIKEKRYDLQIECYIQALSYTIENFNLEHYQTYYYNELELRLLMNIGLTKYTLEDASHCVEILLFCSNFSKENVQIASSNLLAKLHYNLSYTFHRIDLHKKALEHANLGIQYAVSNRSISFLAHLYFRKGIAQFHLDIPQYLETLQYAKDLFIISNHEDLYHQMLESCKVHYGITV</sequence>
<comment type="caution">
    <text evidence="2">The sequence shown here is derived from an EMBL/GenBank/DDBJ whole genome shotgun (WGS) entry which is preliminary data.</text>
</comment>
<dbReference type="SMART" id="SM00530">
    <property type="entry name" value="HTH_XRE"/>
    <property type="match status" value="1"/>
</dbReference>
<organism evidence="2 3">
    <name type="scientific">Zhenhengia yiwuensis</name>
    <dbReference type="NCBI Taxonomy" id="2763666"/>
    <lineage>
        <taxon>Bacteria</taxon>
        <taxon>Bacillati</taxon>
        <taxon>Bacillota</taxon>
        <taxon>Clostridia</taxon>
        <taxon>Lachnospirales</taxon>
        <taxon>Lachnospiraceae</taxon>
        <taxon>Zhenhengia</taxon>
    </lineage>
</organism>
<name>A0A926IFW8_9FIRM</name>
<dbReference type="EMBL" id="JACRSY010000045">
    <property type="protein sequence ID" value="MBC8581318.1"/>
    <property type="molecule type" value="Genomic_DNA"/>
</dbReference>
<evidence type="ECO:0000313" key="3">
    <source>
        <dbReference type="Proteomes" id="UP000655830"/>
    </source>
</evidence>
<dbReference type="SUPFAM" id="SSF47413">
    <property type="entry name" value="lambda repressor-like DNA-binding domains"/>
    <property type="match status" value="1"/>
</dbReference>
<gene>
    <name evidence="2" type="ORF">H8718_17615</name>
</gene>